<accession>A0ABQ3QTH2</accession>
<evidence type="ECO:0000256" key="1">
    <source>
        <dbReference type="SAM" id="MobiDB-lite"/>
    </source>
</evidence>
<keyword evidence="4" id="KW-1185">Reference proteome</keyword>
<dbReference type="EMBL" id="BNDY01000017">
    <property type="protein sequence ID" value="GHI40581.1"/>
    <property type="molecule type" value="Genomic_DNA"/>
</dbReference>
<gene>
    <name evidence="3" type="ORF">Sviol_49890</name>
</gene>
<dbReference type="SUPFAM" id="SSF53850">
    <property type="entry name" value="Periplasmic binding protein-like II"/>
    <property type="match status" value="1"/>
</dbReference>
<feature type="compositionally biased region" description="Low complexity" evidence="1">
    <location>
        <begin position="1"/>
        <end position="19"/>
    </location>
</feature>
<protein>
    <recommendedName>
        <fullName evidence="2">LysR substrate-binding domain-containing protein</fullName>
    </recommendedName>
</protein>
<proteinExistence type="predicted"/>
<sequence>MRALRASSLDLALPASTPPFRRPDAEPPPLALHPLIERVLRLAVPAGHPPARGDFVDVADLRGQRWIAGSASGEDRLTGM</sequence>
<dbReference type="InterPro" id="IPR005119">
    <property type="entry name" value="LysR_subst-bd"/>
</dbReference>
<feature type="domain" description="LysR substrate-binding" evidence="2">
    <location>
        <begin position="2"/>
        <end position="69"/>
    </location>
</feature>
<comment type="caution">
    <text evidence="3">The sequence shown here is derived from an EMBL/GenBank/DDBJ whole genome shotgun (WGS) entry which is preliminary data.</text>
</comment>
<evidence type="ECO:0000259" key="2">
    <source>
        <dbReference type="Pfam" id="PF03466"/>
    </source>
</evidence>
<feature type="region of interest" description="Disordered" evidence="1">
    <location>
        <begin position="1"/>
        <end position="28"/>
    </location>
</feature>
<organism evidence="3 4">
    <name type="scientific">Streptomyces violascens</name>
    <dbReference type="NCBI Taxonomy" id="67381"/>
    <lineage>
        <taxon>Bacteria</taxon>
        <taxon>Bacillati</taxon>
        <taxon>Actinomycetota</taxon>
        <taxon>Actinomycetes</taxon>
        <taxon>Kitasatosporales</taxon>
        <taxon>Streptomycetaceae</taxon>
        <taxon>Streptomyces</taxon>
    </lineage>
</organism>
<evidence type="ECO:0000313" key="4">
    <source>
        <dbReference type="Proteomes" id="UP001050808"/>
    </source>
</evidence>
<reference evidence="3" key="1">
    <citation type="submission" date="2024-05" db="EMBL/GenBank/DDBJ databases">
        <title>Whole genome shotgun sequence of Streptomyces violascens NBRC 12920.</title>
        <authorList>
            <person name="Komaki H."/>
            <person name="Tamura T."/>
        </authorList>
    </citation>
    <scope>NUCLEOTIDE SEQUENCE</scope>
    <source>
        <strain evidence="3">NBRC 12920</strain>
    </source>
</reference>
<dbReference type="Gene3D" id="3.40.190.10">
    <property type="entry name" value="Periplasmic binding protein-like II"/>
    <property type="match status" value="2"/>
</dbReference>
<name>A0ABQ3QTH2_9ACTN</name>
<dbReference type="Proteomes" id="UP001050808">
    <property type="component" value="Unassembled WGS sequence"/>
</dbReference>
<evidence type="ECO:0000313" key="3">
    <source>
        <dbReference type="EMBL" id="GHI40581.1"/>
    </source>
</evidence>
<dbReference type="Pfam" id="PF03466">
    <property type="entry name" value="LysR_substrate"/>
    <property type="match status" value="1"/>
</dbReference>